<dbReference type="AlphaFoldDB" id="A0A560L060"/>
<keyword evidence="3" id="KW-1185">Reference proteome</keyword>
<evidence type="ECO:0000256" key="1">
    <source>
        <dbReference type="SAM" id="Phobius"/>
    </source>
</evidence>
<feature type="transmembrane region" description="Helical" evidence="1">
    <location>
        <begin position="44"/>
        <end position="65"/>
    </location>
</feature>
<organism evidence="2 3">
    <name type="scientific">Bradyrhizobium macuxiense</name>
    <dbReference type="NCBI Taxonomy" id="1755647"/>
    <lineage>
        <taxon>Bacteria</taxon>
        <taxon>Pseudomonadati</taxon>
        <taxon>Pseudomonadota</taxon>
        <taxon>Alphaproteobacteria</taxon>
        <taxon>Hyphomicrobiales</taxon>
        <taxon>Nitrobacteraceae</taxon>
        <taxon>Bradyrhizobium</taxon>
    </lineage>
</organism>
<comment type="caution">
    <text evidence="2">The sequence shown here is derived from an EMBL/GenBank/DDBJ whole genome shotgun (WGS) entry which is preliminary data.</text>
</comment>
<accession>A0A560L060</accession>
<feature type="transmembrane region" description="Helical" evidence="1">
    <location>
        <begin position="77"/>
        <end position="96"/>
    </location>
</feature>
<keyword evidence="1" id="KW-1133">Transmembrane helix</keyword>
<dbReference type="RefSeq" id="WP_146991797.1">
    <property type="nucleotide sequence ID" value="NZ_VITY01000017.1"/>
</dbReference>
<name>A0A560L060_9BRAD</name>
<dbReference type="OrthoDB" id="8242100at2"/>
<dbReference type="Proteomes" id="UP000321304">
    <property type="component" value="Unassembled WGS sequence"/>
</dbReference>
<evidence type="ECO:0000313" key="3">
    <source>
        <dbReference type="Proteomes" id="UP000321304"/>
    </source>
</evidence>
<gene>
    <name evidence="2" type="ORF">FBZ93_11715</name>
</gene>
<protein>
    <submittedName>
        <fullName evidence="2">Uncharacterized protein</fullName>
    </submittedName>
</protein>
<keyword evidence="1" id="KW-0812">Transmembrane</keyword>
<dbReference type="EMBL" id="VITY01000017">
    <property type="protein sequence ID" value="TWB88833.1"/>
    <property type="molecule type" value="Genomic_DNA"/>
</dbReference>
<evidence type="ECO:0000313" key="2">
    <source>
        <dbReference type="EMBL" id="TWB88833.1"/>
    </source>
</evidence>
<sequence length="99" mass="10936">MYFLAACLIVVVLSFEVSFRRSWNLSRNSRGAAPAQRLVARRRALWPALCALICTLLVLIGFDHVQDKLGLSVTTNLMMLGASFFSGWFLGVIAGMDRG</sequence>
<proteinExistence type="predicted"/>
<reference evidence="2 3" key="1">
    <citation type="submission" date="2019-06" db="EMBL/GenBank/DDBJ databases">
        <title>Genomic Encyclopedia of Type Strains, Phase IV (KMG-V): Genome sequencing to study the core and pangenomes of soil and plant-associated prokaryotes.</title>
        <authorList>
            <person name="Whitman W."/>
        </authorList>
    </citation>
    <scope>NUCLEOTIDE SEQUENCE [LARGE SCALE GENOMIC DNA]</scope>
    <source>
        <strain evidence="2 3">BR 10355</strain>
    </source>
</reference>
<keyword evidence="1" id="KW-0472">Membrane</keyword>